<dbReference type="Proteomes" id="UP001205105">
    <property type="component" value="Unassembled WGS sequence"/>
</dbReference>
<comment type="caution">
    <text evidence="2">The sequence shown here is derived from an EMBL/GenBank/DDBJ whole genome shotgun (WGS) entry which is preliminary data.</text>
</comment>
<evidence type="ECO:0000313" key="2">
    <source>
        <dbReference type="EMBL" id="KAI7843520.1"/>
    </source>
</evidence>
<gene>
    <name evidence="2" type="ORF">COHA_002762</name>
</gene>
<dbReference type="PANTHER" id="PTHR43591:SF24">
    <property type="entry name" value="2-METHOXY-6-POLYPRENYL-1,4-BENZOQUINOL METHYLASE, MITOCHONDRIAL"/>
    <property type="match status" value="1"/>
</dbReference>
<dbReference type="CDD" id="cd02440">
    <property type="entry name" value="AdoMet_MTases"/>
    <property type="match status" value="1"/>
</dbReference>
<dbReference type="SUPFAM" id="SSF53335">
    <property type="entry name" value="S-adenosyl-L-methionine-dependent methyltransferases"/>
    <property type="match status" value="1"/>
</dbReference>
<dbReference type="Gene3D" id="3.40.50.150">
    <property type="entry name" value="Vaccinia Virus protein VP39"/>
    <property type="match status" value="1"/>
</dbReference>
<dbReference type="PANTHER" id="PTHR43591">
    <property type="entry name" value="METHYLTRANSFERASE"/>
    <property type="match status" value="1"/>
</dbReference>
<dbReference type="InterPro" id="IPR029063">
    <property type="entry name" value="SAM-dependent_MTases_sf"/>
</dbReference>
<dbReference type="EMBL" id="JADXDR010000037">
    <property type="protein sequence ID" value="KAI7843520.1"/>
    <property type="molecule type" value="Genomic_DNA"/>
</dbReference>
<dbReference type="GO" id="GO:0008757">
    <property type="term" value="F:S-adenosylmethionine-dependent methyltransferase activity"/>
    <property type="evidence" value="ECO:0007669"/>
    <property type="project" value="InterPro"/>
</dbReference>
<reference evidence="2" key="1">
    <citation type="submission" date="2020-11" db="EMBL/GenBank/DDBJ databases">
        <title>Chlorella ohadii genome sequencing and assembly.</title>
        <authorList>
            <person name="Murik O."/>
            <person name="Treves H."/>
            <person name="Kedem I."/>
            <person name="Shotland Y."/>
            <person name="Kaplan A."/>
        </authorList>
    </citation>
    <scope>NUCLEOTIDE SEQUENCE</scope>
    <source>
        <strain evidence="2">1</strain>
    </source>
</reference>
<dbReference type="AlphaFoldDB" id="A0AAD5DT44"/>
<dbReference type="InterPro" id="IPR013216">
    <property type="entry name" value="Methyltransf_11"/>
</dbReference>
<feature type="domain" description="Methyltransferase type 11" evidence="1">
    <location>
        <begin position="72"/>
        <end position="161"/>
    </location>
</feature>
<organism evidence="2 3">
    <name type="scientific">Chlorella ohadii</name>
    <dbReference type="NCBI Taxonomy" id="2649997"/>
    <lineage>
        <taxon>Eukaryota</taxon>
        <taxon>Viridiplantae</taxon>
        <taxon>Chlorophyta</taxon>
        <taxon>core chlorophytes</taxon>
        <taxon>Trebouxiophyceae</taxon>
        <taxon>Chlorellales</taxon>
        <taxon>Chlorellaceae</taxon>
        <taxon>Chlorella clade</taxon>
        <taxon>Chlorella</taxon>
    </lineage>
</organism>
<evidence type="ECO:0000313" key="3">
    <source>
        <dbReference type="Proteomes" id="UP001205105"/>
    </source>
</evidence>
<accession>A0AAD5DT44</accession>
<name>A0AAD5DT44_9CHLO</name>
<dbReference type="Pfam" id="PF08241">
    <property type="entry name" value="Methyltransf_11"/>
    <property type="match status" value="1"/>
</dbReference>
<keyword evidence="3" id="KW-1185">Reference proteome</keyword>
<sequence length="301" mass="32830">MADSEAQQQAEMKRRIEENWAKAAASYSEWVIQNRLLTRLYPRFQEWLVPRLKDVAGARILDVASARQVGEPAVTLAAALPHAQVVSTDIAAPFQELGRARAAKAGLGNVCFESADAEDLHKYADASFDAVTCSLGLMFLPNLGAALREFARVLKPGGWFAATVWMAEERMPFFLTVKILAMQYDPATVLAAANMAVRFGDPAGLLHDLGGAGLTDGRAEGIEVDYDLPAHLWWKALLELPLPIQPALAKAQAQRPGEDVFEEGRLKMLEMAGQQGWLTEGGDLHCKDNGCWFVTAQKPAA</sequence>
<evidence type="ECO:0000259" key="1">
    <source>
        <dbReference type="Pfam" id="PF08241"/>
    </source>
</evidence>
<proteinExistence type="predicted"/>
<protein>
    <recommendedName>
        <fullName evidence="1">Methyltransferase type 11 domain-containing protein</fullName>
    </recommendedName>
</protein>